<dbReference type="RefSeq" id="WP_262486201.1">
    <property type="nucleotide sequence ID" value="NZ_BMEP01000011.1"/>
</dbReference>
<organism evidence="1 2">
    <name type="scientific">Dokdonia pacifica</name>
    <dbReference type="NCBI Taxonomy" id="1627892"/>
    <lineage>
        <taxon>Bacteria</taxon>
        <taxon>Pseudomonadati</taxon>
        <taxon>Bacteroidota</taxon>
        <taxon>Flavobacteriia</taxon>
        <taxon>Flavobacteriales</taxon>
        <taxon>Flavobacteriaceae</taxon>
        <taxon>Dokdonia</taxon>
    </lineage>
</organism>
<name>A0A239DWZ3_9FLAO</name>
<proteinExistence type="predicted"/>
<keyword evidence="2" id="KW-1185">Reference proteome</keyword>
<evidence type="ECO:0000313" key="1">
    <source>
        <dbReference type="EMBL" id="SNS36789.1"/>
    </source>
</evidence>
<reference evidence="1 2" key="1">
    <citation type="submission" date="2017-06" db="EMBL/GenBank/DDBJ databases">
        <authorList>
            <person name="Kim H.J."/>
            <person name="Triplett B.A."/>
        </authorList>
    </citation>
    <scope>NUCLEOTIDE SEQUENCE [LARGE SCALE GENOMIC DNA]</scope>
    <source>
        <strain evidence="1 2">DSM 25597</strain>
    </source>
</reference>
<gene>
    <name evidence="1" type="ORF">SAMN06265376_11297</name>
</gene>
<dbReference type="EMBL" id="FZNY01000012">
    <property type="protein sequence ID" value="SNS36789.1"/>
    <property type="molecule type" value="Genomic_DNA"/>
</dbReference>
<accession>A0A239DWZ3</accession>
<sequence>MLEKFRNQEIQKPQAIYGGKDIVIEDDVILKADIVVDDLIDGV</sequence>
<evidence type="ECO:0000313" key="2">
    <source>
        <dbReference type="Proteomes" id="UP000198379"/>
    </source>
</evidence>
<dbReference type="AlphaFoldDB" id="A0A239DWZ3"/>
<dbReference type="Proteomes" id="UP000198379">
    <property type="component" value="Unassembled WGS sequence"/>
</dbReference>
<protein>
    <submittedName>
        <fullName evidence="1">Uncharacterized protein</fullName>
    </submittedName>
</protein>